<evidence type="ECO:0000313" key="2">
    <source>
        <dbReference type="Proteomes" id="UP000270190"/>
    </source>
</evidence>
<accession>A0A2X0S3H6</accession>
<reference evidence="2" key="1">
    <citation type="submission" date="2018-04" db="EMBL/GenBank/DDBJ databases">
        <authorList>
            <person name="Illikoud N."/>
        </authorList>
    </citation>
    <scope>NUCLEOTIDE SEQUENCE [LARGE SCALE GENOMIC DNA]</scope>
</reference>
<protein>
    <submittedName>
        <fullName evidence="1">Uncharacterized protein</fullName>
    </submittedName>
</protein>
<evidence type="ECO:0000313" key="1">
    <source>
        <dbReference type="EMBL" id="SPP28927.1"/>
    </source>
</evidence>
<gene>
    <name evidence="1" type="ORF">BTBSAS_300011</name>
</gene>
<organism evidence="1 2">
    <name type="scientific">Brochothrix thermosphacta</name>
    <name type="common">Microbacterium thermosphactum</name>
    <dbReference type="NCBI Taxonomy" id="2756"/>
    <lineage>
        <taxon>Bacteria</taxon>
        <taxon>Bacillati</taxon>
        <taxon>Bacillota</taxon>
        <taxon>Bacilli</taxon>
        <taxon>Bacillales</taxon>
        <taxon>Listeriaceae</taxon>
        <taxon>Brochothrix</taxon>
    </lineage>
</organism>
<sequence length="41" mass="4990">MTAYCIMGIVKTKNYSPFYAFFIFLIVRQFRRWSFIVSKDT</sequence>
<name>A0A2X0S3H6_BROTH</name>
<proteinExistence type="predicted"/>
<dbReference type="EMBL" id="OUNC01000024">
    <property type="protein sequence ID" value="SPP28927.1"/>
    <property type="molecule type" value="Genomic_DNA"/>
</dbReference>
<dbReference type="AlphaFoldDB" id="A0A2X0S3H6"/>
<dbReference type="Proteomes" id="UP000270190">
    <property type="component" value="Unassembled WGS sequence"/>
</dbReference>